<gene>
    <name evidence="1" type="ORF">Fmac_020274</name>
</gene>
<keyword evidence="2" id="KW-1185">Reference proteome</keyword>
<dbReference type="Proteomes" id="UP001603857">
    <property type="component" value="Unassembled WGS sequence"/>
</dbReference>
<protein>
    <submittedName>
        <fullName evidence="1">Uncharacterized protein</fullName>
    </submittedName>
</protein>
<evidence type="ECO:0000313" key="2">
    <source>
        <dbReference type="Proteomes" id="UP001603857"/>
    </source>
</evidence>
<name>A0ABD1LTI5_9FABA</name>
<reference evidence="1 2" key="1">
    <citation type="submission" date="2024-08" db="EMBL/GenBank/DDBJ databases">
        <title>Insights into the chromosomal genome structure of Flemingia macrophylla.</title>
        <authorList>
            <person name="Ding Y."/>
            <person name="Zhao Y."/>
            <person name="Bi W."/>
            <person name="Wu M."/>
            <person name="Zhao G."/>
            <person name="Gong Y."/>
            <person name="Li W."/>
            <person name="Zhang P."/>
        </authorList>
    </citation>
    <scope>NUCLEOTIDE SEQUENCE [LARGE SCALE GENOMIC DNA]</scope>
    <source>
        <strain evidence="1">DYQJB</strain>
        <tissue evidence="1">Leaf</tissue>
    </source>
</reference>
<sequence length="139" mass="15324">MSMSPLWIPKSGVLLLLCVQYICILGLCNIRTTRGSDEPTSSKFSMISLQWSPSSHQFLLHGSFQASMPRCSSSLAARTRQSLIIEAPKMDVLNLLPNLNVDNLIKAFAVKTNDMMLMLNKEHERAEDSKSVTVPSAAA</sequence>
<dbReference type="EMBL" id="JBGMDY010000007">
    <property type="protein sequence ID" value="KAL2326847.1"/>
    <property type="molecule type" value="Genomic_DNA"/>
</dbReference>
<proteinExistence type="predicted"/>
<organism evidence="1 2">
    <name type="scientific">Flemingia macrophylla</name>
    <dbReference type="NCBI Taxonomy" id="520843"/>
    <lineage>
        <taxon>Eukaryota</taxon>
        <taxon>Viridiplantae</taxon>
        <taxon>Streptophyta</taxon>
        <taxon>Embryophyta</taxon>
        <taxon>Tracheophyta</taxon>
        <taxon>Spermatophyta</taxon>
        <taxon>Magnoliopsida</taxon>
        <taxon>eudicotyledons</taxon>
        <taxon>Gunneridae</taxon>
        <taxon>Pentapetalae</taxon>
        <taxon>rosids</taxon>
        <taxon>fabids</taxon>
        <taxon>Fabales</taxon>
        <taxon>Fabaceae</taxon>
        <taxon>Papilionoideae</taxon>
        <taxon>50 kb inversion clade</taxon>
        <taxon>NPAAA clade</taxon>
        <taxon>indigoferoid/millettioid clade</taxon>
        <taxon>Phaseoleae</taxon>
        <taxon>Flemingia</taxon>
    </lineage>
</organism>
<comment type="caution">
    <text evidence="1">The sequence shown here is derived from an EMBL/GenBank/DDBJ whole genome shotgun (WGS) entry which is preliminary data.</text>
</comment>
<accession>A0ABD1LTI5</accession>
<dbReference type="AlphaFoldDB" id="A0ABD1LTI5"/>
<evidence type="ECO:0000313" key="1">
    <source>
        <dbReference type="EMBL" id="KAL2326847.1"/>
    </source>
</evidence>